<dbReference type="AlphaFoldDB" id="A0A0A0NUW2"/>
<dbReference type="CDD" id="cd08946">
    <property type="entry name" value="SDR_e"/>
    <property type="match status" value="1"/>
</dbReference>
<gene>
    <name evidence="2" type="ORF">D3C57_144640</name>
</gene>
<dbReference type="HOGENOM" id="CLU_007383_4_0_11"/>
<dbReference type="RefSeq" id="WP_020874870.1">
    <property type="nucleotide sequence ID" value="NC_022785.1"/>
</dbReference>
<reference evidence="2 3" key="1">
    <citation type="journal article" date="2018" name="J. Biol. Chem.">
        <title>Discovery of the actinoplanic acid pathway in Streptomyces rapamycinicus reveals a genetically conserved synergism with rapamycin.</title>
        <authorList>
            <person name="Mrak P."/>
            <person name="Krastel P."/>
            <person name="Pivk Lukancic P."/>
            <person name="Tao J."/>
            <person name="Pistorius D."/>
            <person name="Moore C.M."/>
        </authorList>
    </citation>
    <scope>NUCLEOTIDE SEQUENCE [LARGE SCALE GENOMIC DNA]</scope>
    <source>
        <strain evidence="2 3">NRRL 5491</strain>
    </source>
</reference>
<dbReference type="InterPro" id="IPR036291">
    <property type="entry name" value="NAD(P)-bd_dom_sf"/>
</dbReference>
<evidence type="ECO:0000313" key="2">
    <source>
        <dbReference type="EMBL" id="RLV71773.1"/>
    </source>
</evidence>
<dbReference type="eggNOG" id="COG0451">
    <property type="taxonomic scope" value="Bacteria"/>
</dbReference>
<proteinExistence type="predicted"/>
<dbReference type="EMBL" id="QYCY01000004">
    <property type="protein sequence ID" value="RLV71773.1"/>
    <property type="molecule type" value="Genomic_DNA"/>
</dbReference>
<dbReference type="STRING" id="1343740.M271_50160"/>
<accession>A0A0A0NUW2</accession>
<dbReference type="Pfam" id="PF01370">
    <property type="entry name" value="Epimerase"/>
    <property type="match status" value="1"/>
</dbReference>
<dbReference type="Proteomes" id="UP000281594">
    <property type="component" value="Unassembled WGS sequence"/>
</dbReference>
<evidence type="ECO:0000313" key="3">
    <source>
        <dbReference type="Proteomes" id="UP000281594"/>
    </source>
</evidence>
<dbReference type="PANTHER" id="PTHR43245:SF23">
    <property type="entry name" value="NAD(P)-BINDING DOMAIN-CONTAINING PROTEIN"/>
    <property type="match status" value="1"/>
</dbReference>
<name>A0A0A0NUW2_STRRN</name>
<dbReference type="SUPFAM" id="SSF51735">
    <property type="entry name" value="NAD(P)-binding Rossmann-fold domains"/>
    <property type="match status" value="1"/>
</dbReference>
<feature type="domain" description="NAD-dependent epimerase/dehydratase" evidence="1">
    <location>
        <begin position="3"/>
        <end position="212"/>
    </location>
</feature>
<sequence>MKILVVGGAGYVGGAVTDILSRTQHEVLVYDSLVFEETYLKNTPFILGDIRDRHLLREHLGSADAVIWLAALVGDGACALRPDTTKEVNEESVRWLAETFDGRVVFPSTCSVYGAQTALCDEDSPLSPLSLYAQSKLAAENSLRNNNAIIFRLGTLFGLGDTYARLRSDLVVNTLTIRAVTERRLRVFGGSQFRPLLHVKDAAQAIVNSVDSSQTGIFNLHKENASVHDIARQVQMCVPEVEIETENVMFQDSRTYRVSSAKARRNLGFNPLLSMSDGIMEVKRLIAGRRVKDPNNCRYRNEEYLRVVHSNV</sequence>
<dbReference type="PANTHER" id="PTHR43245">
    <property type="entry name" value="BIFUNCTIONAL POLYMYXIN RESISTANCE PROTEIN ARNA"/>
    <property type="match status" value="1"/>
</dbReference>
<dbReference type="InterPro" id="IPR050177">
    <property type="entry name" value="Lipid_A_modif_metabolic_enz"/>
</dbReference>
<dbReference type="Gene3D" id="3.40.50.720">
    <property type="entry name" value="NAD(P)-binding Rossmann-like Domain"/>
    <property type="match status" value="1"/>
</dbReference>
<organism evidence="2 3">
    <name type="scientific">Streptomyces rapamycinicus (strain ATCC 29253 / DSM 41530 / NRRL 5491 / AYB-994)</name>
    <name type="common">Streptomyces hygroscopicus (strain ATCC 29253)</name>
    <dbReference type="NCBI Taxonomy" id="1343740"/>
    <lineage>
        <taxon>Bacteria</taxon>
        <taxon>Bacillati</taxon>
        <taxon>Actinomycetota</taxon>
        <taxon>Actinomycetes</taxon>
        <taxon>Kitasatosporales</taxon>
        <taxon>Streptomycetaceae</taxon>
        <taxon>Streptomyces</taxon>
        <taxon>Streptomyces violaceusniger group</taxon>
    </lineage>
</organism>
<evidence type="ECO:0000259" key="1">
    <source>
        <dbReference type="Pfam" id="PF01370"/>
    </source>
</evidence>
<dbReference type="InterPro" id="IPR001509">
    <property type="entry name" value="Epimerase_deHydtase"/>
</dbReference>
<comment type="caution">
    <text evidence="2">The sequence shown here is derived from an EMBL/GenBank/DDBJ whole genome shotgun (WGS) entry which is preliminary data.</text>
</comment>
<protein>
    <recommendedName>
        <fullName evidence="1">NAD-dependent epimerase/dehydratase domain-containing protein</fullName>
    </recommendedName>
</protein>
<dbReference type="KEGG" id="src:M271_50160"/>